<dbReference type="GO" id="GO:0046872">
    <property type="term" value="F:metal ion binding"/>
    <property type="evidence" value="ECO:0007669"/>
    <property type="project" value="UniProtKB-KW"/>
</dbReference>
<dbReference type="CDD" id="cd00685">
    <property type="entry name" value="Trans_IPPS_HT"/>
    <property type="match status" value="1"/>
</dbReference>
<dbReference type="InterPro" id="IPR033749">
    <property type="entry name" value="Polyprenyl_synt_CS"/>
</dbReference>
<dbReference type="SUPFAM" id="SSF48576">
    <property type="entry name" value="Terpenoid synthases"/>
    <property type="match status" value="1"/>
</dbReference>
<dbReference type="Gene3D" id="1.10.600.10">
    <property type="entry name" value="Farnesyl Diphosphate Synthase"/>
    <property type="match status" value="1"/>
</dbReference>
<gene>
    <name evidence="5" type="ORF">B4N89_32635</name>
</gene>
<keyword evidence="3" id="KW-0808">Transferase</keyword>
<accession>A0A1T3NPX1</accession>
<evidence type="ECO:0000256" key="1">
    <source>
        <dbReference type="ARBA" id="ARBA00022723"/>
    </source>
</evidence>
<dbReference type="SFLD" id="SFLDS00005">
    <property type="entry name" value="Isoprenoid_Synthase_Type_I"/>
    <property type="match status" value="1"/>
</dbReference>
<sequence>MTETTPQVSSTTPAEQSGRQAHTATSPHKRRPGQRARAAGAVAPAPGPYELCDRPVVDVPTVLAAEFARRWPSDADGMDAVHRYALLPTGKLLRPALVMYAALAVGGEVEHALPAAVGMECVHTGSLVHDDIIDADEERRGRPAVHRAYGPERAVIAGSGLYFAWFGTLAECARNGVSAERIARAMAAQAEGGYAMCRGVFDELGFAGDLDCPVEDYLAMAGGKTGALLATSCRVGAILGGGDDAAVEALNAFGRHVGLAFQIRDDLLPYADASAATMGKPADSDVCNHRPTLPVLLAHERGTLDQRAAIRHALLHERNPEVALTRMRTLVEATGAAADARALAESYEQSARDAISWLPVNPYTEVLRRWSRRDPTPPTGA</sequence>
<evidence type="ECO:0008006" key="7">
    <source>
        <dbReference type="Google" id="ProtNLM"/>
    </source>
</evidence>
<keyword evidence="1" id="KW-0479">Metal-binding</keyword>
<evidence type="ECO:0000256" key="4">
    <source>
        <dbReference type="SAM" id="MobiDB-lite"/>
    </source>
</evidence>
<name>A0A1T3NPX1_9ACTN</name>
<dbReference type="PANTHER" id="PTHR12001">
    <property type="entry name" value="GERANYLGERANYL PYROPHOSPHATE SYNTHASE"/>
    <property type="match status" value="1"/>
</dbReference>
<dbReference type="PROSITE" id="PS00723">
    <property type="entry name" value="POLYPRENYL_SYNTHASE_1"/>
    <property type="match status" value="1"/>
</dbReference>
<keyword evidence="2" id="KW-0460">Magnesium</keyword>
<dbReference type="GO" id="GO:0008299">
    <property type="term" value="P:isoprenoid biosynthetic process"/>
    <property type="evidence" value="ECO:0007669"/>
    <property type="project" value="InterPro"/>
</dbReference>
<dbReference type="Proteomes" id="UP000190037">
    <property type="component" value="Unassembled WGS sequence"/>
</dbReference>
<feature type="region of interest" description="Disordered" evidence="4">
    <location>
        <begin position="1"/>
        <end position="45"/>
    </location>
</feature>
<comment type="caution">
    <text evidence="5">The sequence shown here is derived from an EMBL/GenBank/DDBJ whole genome shotgun (WGS) entry which is preliminary data.</text>
</comment>
<dbReference type="Pfam" id="PF00348">
    <property type="entry name" value="polyprenyl_synt"/>
    <property type="match status" value="1"/>
</dbReference>
<dbReference type="GO" id="GO:0004659">
    <property type="term" value="F:prenyltransferase activity"/>
    <property type="evidence" value="ECO:0007669"/>
    <property type="project" value="InterPro"/>
</dbReference>
<dbReference type="OrthoDB" id="4497239at2"/>
<evidence type="ECO:0000313" key="6">
    <source>
        <dbReference type="Proteomes" id="UP000190037"/>
    </source>
</evidence>
<reference evidence="5 6" key="1">
    <citation type="submission" date="2017-03" db="EMBL/GenBank/DDBJ databases">
        <title>Draft genome sequence of Streptomyces scabrisporus NF3, endophyte isolated from Amphipterygium adstringens.</title>
        <authorList>
            <person name="Vazquez M."/>
            <person name="Ceapa C.D."/>
            <person name="Rodriguez Luna D."/>
            <person name="Sanchez Esquivel S."/>
        </authorList>
    </citation>
    <scope>NUCLEOTIDE SEQUENCE [LARGE SCALE GENOMIC DNA]</scope>
    <source>
        <strain evidence="5 6">NF3</strain>
    </source>
</reference>
<keyword evidence="6" id="KW-1185">Reference proteome</keyword>
<dbReference type="PANTHER" id="PTHR12001:SF86">
    <property type="entry name" value="GERANYLGERANYL DIPHOSPHATE SYNTHASE"/>
    <property type="match status" value="1"/>
</dbReference>
<evidence type="ECO:0000313" key="5">
    <source>
        <dbReference type="EMBL" id="OPC78876.1"/>
    </source>
</evidence>
<dbReference type="STRING" id="159449.B4N89_32635"/>
<dbReference type="InterPro" id="IPR000092">
    <property type="entry name" value="Polyprenyl_synt"/>
</dbReference>
<dbReference type="AlphaFoldDB" id="A0A1T3NPX1"/>
<evidence type="ECO:0000256" key="3">
    <source>
        <dbReference type="RuleBase" id="RU004466"/>
    </source>
</evidence>
<comment type="similarity">
    <text evidence="3">Belongs to the FPP/GGPP synthase family.</text>
</comment>
<protein>
    <recommendedName>
        <fullName evidence="7">Polyprenyl synthetase</fullName>
    </recommendedName>
</protein>
<organism evidence="5 6">
    <name type="scientific">Embleya scabrispora</name>
    <dbReference type="NCBI Taxonomy" id="159449"/>
    <lineage>
        <taxon>Bacteria</taxon>
        <taxon>Bacillati</taxon>
        <taxon>Actinomycetota</taxon>
        <taxon>Actinomycetes</taxon>
        <taxon>Kitasatosporales</taxon>
        <taxon>Streptomycetaceae</taxon>
        <taxon>Embleya</taxon>
    </lineage>
</organism>
<dbReference type="EMBL" id="MWQN01000002">
    <property type="protein sequence ID" value="OPC78876.1"/>
    <property type="molecule type" value="Genomic_DNA"/>
</dbReference>
<evidence type="ECO:0000256" key="2">
    <source>
        <dbReference type="ARBA" id="ARBA00022842"/>
    </source>
</evidence>
<feature type="compositionally biased region" description="Low complexity" evidence="4">
    <location>
        <begin position="35"/>
        <end position="44"/>
    </location>
</feature>
<dbReference type="InterPro" id="IPR008949">
    <property type="entry name" value="Isoprenoid_synthase_dom_sf"/>
</dbReference>
<proteinExistence type="inferred from homology"/>
<feature type="compositionally biased region" description="Polar residues" evidence="4">
    <location>
        <begin position="1"/>
        <end position="26"/>
    </location>
</feature>